<evidence type="ECO:0000256" key="1">
    <source>
        <dbReference type="ARBA" id="ARBA00022645"/>
    </source>
</evidence>
<organism evidence="7 8">
    <name type="scientific">Allacma fusca</name>
    <dbReference type="NCBI Taxonomy" id="39272"/>
    <lineage>
        <taxon>Eukaryota</taxon>
        <taxon>Metazoa</taxon>
        <taxon>Ecdysozoa</taxon>
        <taxon>Arthropoda</taxon>
        <taxon>Hexapoda</taxon>
        <taxon>Collembola</taxon>
        <taxon>Symphypleona</taxon>
        <taxon>Sminthuridae</taxon>
        <taxon>Allacma</taxon>
    </lineage>
</organism>
<feature type="chain" id="PRO_5035278067" description="Carboxypeptidase" evidence="6">
    <location>
        <begin position="27"/>
        <end position="490"/>
    </location>
</feature>
<feature type="signal peptide" evidence="6">
    <location>
        <begin position="1"/>
        <end position="26"/>
    </location>
</feature>
<protein>
    <recommendedName>
        <fullName evidence="9">Carboxypeptidase</fullName>
    </recommendedName>
</protein>
<dbReference type="AlphaFoldDB" id="A0A8J2KH08"/>
<comment type="caution">
    <text evidence="7">The sequence shown here is derived from an EMBL/GenBank/DDBJ whole genome shotgun (WGS) entry which is preliminary data.</text>
</comment>
<gene>
    <name evidence="7" type="ORF">AFUS01_LOCUS26991</name>
</gene>
<evidence type="ECO:0000313" key="7">
    <source>
        <dbReference type="EMBL" id="CAG7816367.1"/>
    </source>
</evidence>
<evidence type="ECO:0000313" key="8">
    <source>
        <dbReference type="Proteomes" id="UP000708208"/>
    </source>
</evidence>
<keyword evidence="8" id="KW-1185">Reference proteome</keyword>
<dbReference type="GO" id="GO:0004185">
    <property type="term" value="F:serine-type carboxypeptidase activity"/>
    <property type="evidence" value="ECO:0007669"/>
    <property type="project" value="InterPro"/>
</dbReference>
<dbReference type="OrthoDB" id="8248404at2759"/>
<evidence type="ECO:0000256" key="2">
    <source>
        <dbReference type="ARBA" id="ARBA00022670"/>
    </source>
</evidence>
<keyword evidence="5" id="KW-0325">Glycoprotein</keyword>
<dbReference type="GO" id="GO:0006508">
    <property type="term" value="P:proteolysis"/>
    <property type="evidence" value="ECO:0007669"/>
    <property type="project" value="UniProtKB-KW"/>
</dbReference>
<dbReference type="InterPro" id="IPR001563">
    <property type="entry name" value="Peptidase_S10"/>
</dbReference>
<keyword evidence="1" id="KW-0121">Carboxypeptidase</keyword>
<evidence type="ECO:0000256" key="3">
    <source>
        <dbReference type="ARBA" id="ARBA00022729"/>
    </source>
</evidence>
<keyword evidence="4" id="KW-0378">Hydrolase</keyword>
<name>A0A8J2KH08_9HEXA</name>
<dbReference type="EMBL" id="CAJVCH010368133">
    <property type="protein sequence ID" value="CAG7816367.1"/>
    <property type="molecule type" value="Genomic_DNA"/>
</dbReference>
<keyword evidence="3 6" id="KW-0732">Signal</keyword>
<reference evidence="7" key="1">
    <citation type="submission" date="2021-06" db="EMBL/GenBank/DDBJ databases">
        <authorList>
            <person name="Hodson N. C."/>
            <person name="Mongue J. A."/>
            <person name="Jaron S. K."/>
        </authorList>
    </citation>
    <scope>NUCLEOTIDE SEQUENCE</scope>
</reference>
<keyword evidence="2" id="KW-0645">Protease</keyword>
<dbReference type="PANTHER" id="PTHR11802:SF472">
    <property type="entry name" value="SERINE CARBOXYPEPTIDASE CPVL-RELATED"/>
    <property type="match status" value="1"/>
</dbReference>
<evidence type="ECO:0000256" key="6">
    <source>
        <dbReference type="SAM" id="SignalP"/>
    </source>
</evidence>
<evidence type="ECO:0008006" key="9">
    <source>
        <dbReference type="Google" id="ProtNLM"/>
    </source>
</evidence>
<dbReference type="PANTHER" id="PTHR11802">
    <property type="entry name" value="SERINE PROTEASE FAMILY S10 SERINE CARBOXYPEPTIDASE"/>
    <property type="match status" value="1"/>
</dbReference>
<proteinExistence type="predicted"/>
<evidence type="ECO:0000256" key="5">
    <source>
        <dbReference type="ARBA" id="ARBA00023180"/>
    </source>
</evidence>
<sequence>MVGITQVNLISTFVLLLILWTDNFEAGNVTKTIRTRRLKSLTNVTNEEALFLTPFITSQKLNDAKNLARVQDLFVFSKSEGEDVPNNITESYSGFLTVNSTFNSNLFFWFVPAVEDKENAPVLLWLNGGPGTTSLVAFFNEHGPYYLDETMKLRSRDVSWVSTHSIIYMDSPVGAGFSFTENEDGYPRFIEDVVRDLYSGLTQFFLIFPEYQSQEFYVAGQSYAGKYAPALAHRIHEGNQDSPKVKINLKGISVGSGFFDPASQLNFADFYYQIGLIDESQKTYFEEQEALTLDLINTGNWSQAFVVLESLIVGYPTPSGISHFERVTGLKYNLNILMEKEPVGNRYFIPFLRQDAIRSALHVGTQKFYKFNPKVYNLMHEDIYQSIKPKFIDLLNWDYKILVYASQFDAIIPYTTVNNFINSLKWKLSDEYSKAVRETWRVGSNNSVAGYKKTVANLNFLVIRNSGHLVAQDQPEWTFEMLNKFTRNEL</sequence>
<evidence type="ECO:0000256" key="4">
    <source>
        <dbReference type="ARBA" id="ARBA00022801"/>
    </source>
</evidence>
<dbReference type="Pfam" id="PF00450">
    <property type="entry name" value="Peptidase_S10"/>
    <property type="match status" value="1"/>
</dbReference>
<accession>A0A8J2KH08</accession>
<dbReference type="Proteomes" id="UP000708208">
    <property type="component" value="Unassembled WGS sequence"/>
</dbReference>